<evidence type="ECO:0000313" key="1">
    <source>
        <dbReference type="EMBL" id="KAF7283321.1"/>
    </source>
</evidence>
<reference evidence="1" key="1">
    <citation type="submission" date="2020-08" db="EMBL/GenBank/DDBJ databases">
        <title>Genome sequencing and assembly of the red palm weevil Rhynchophorus ferrugineus.</title>
        <authorList>
            <person name="Dias G.B."/>
            <person name="Bergman C.M."/>
            <person name="Manee M."/>
        </authorList>
    </citation>
    <scope>NUCLEOTIDE SEQUENCE</scope>
    <source>
        <strain evidence="1">AA-2017</strain>
        <tissue evidence="1">Whole larva</tissue>
    </source>
</reference>
<evidence type="ECO:0000313" key="2">
    <source>
        <dbReference type="Proteomes" id="UP000625711"/>
    </source>
</evidence>
<proteinExistence type="predicted"/>
<dbReference type="EMBL" id="JAACXV010000116">
    <property type="protein sequence ID" value="KAF7283321.1"/>
    <property type="molecule type" value="Genomic_DNA"/>
</dbReference>
<accession>A0A834MI87</accession>
<dbReference type="OrthoDB" id="8815311at2759"/>
<gene>
    <name evidence="1" type="ORF">GWI33_000834</name>
</gene>
<protein>
    <submittedName>
        <fullName evidence="1">Uncharacterized protein</fullName>
    </submittedName>
</protein>
<organism evidence="1 2">
    <name type="scientific">Rhynchophorus ferrugineus</name>
    <name type="common">Red palm weevil</name>
    <name type="synonym">Curculio ferrugineus</name>
    <dbReference type="NCBI Taxonomy" id="354439"/>
    <lineage>
        <taxon>Eukaryota</taxon>
        <taxon>Metazoa</taxon>
        <taxon>Ecdysozoa</taxon>
        <taxon>Arthropoda</taxon>
        <taxon>Hexapoda</taxon>
        <taxon>Insecta</taxon>
        <taxon>Pterygota</taxon>
        <taxon>Neoptera</taxon>
        <taxon>Endopterygota</taxon>
        <taxon>Coleoptera</taxon>
        <taxon>Polyphaga</taxon>
        <taxon>Cucujiformia</taxon>
        <taxon>Curculionidae</taxon>
        <taxon>Dryophthorinae</taxon>
        <taxon>Rhynchophorus</taxon>
    </lineage>
</organism>
<dbReference type="Proteomes" id="UP000625711">
    <property type="component" value="Unassembled WGS sequence"/>
</dbReference>
<name>A0A834MI87_RHYFE</name>
<keyword evidence="2" id="KW-1185">Reference proteome</keyword>
<comment type="caution">
    <text evidence="1">The sequence shown here is derived from an EMBL/GenBank/DDBJ whole genome shotgun (WGS) entry which is preliminary data.</text>
</comment>
<sequence length="96" mass="11049">MGCFKLVLDKLKRDVQKKMGNLSAVKVNDEKFERLSEKSSDKSCKDFGIPTWLEEANNPRVAMDFTNGVGRVVSDPEEVAQIYKHERWGAQYRPTR</sequence>
<dbReference type="AlphaFoldDB" id="A0A834MI87"/>